<gene>
    <name evidence="2" type="ORF">K435DRAFT_865578</name>
</gene>
<sequence>MAARIKTEVNEDEFFRSIQLTTVPKAEKTEPEIEGVNTHAIANSTHRERPPKKRQVLEGVIVRRINEILKKERRMKDIGRRLDAFKNTNEKRGRNASERPHPP</sequence>
<reference evidence="2 3" key="1">
    <citation type="journal article" date="2019" name="Nat. Ecol. Evol.">
        <title>Megaphylogeny resolves global patterns of mushroom evolution.</title>
        <authorList>
            <person name="Varga T."/>
            <person name="Krizsan K."/>
            <person name="Foldi C."/>
            <person name="Dima B."/>
            <person name="Sanchez-Garcia M."/>
            <person name="Sanchez-Ramirez S."/>
            <person name="Szollosi G.J."/>
            <person name="Szarkandi J.G."/>
            <person name="Papp V."/>
            <person name="Albert L."/>
            <person name="Andreopoulos W."/>
            <person name="Angelini C."/>
            <person name="Antonin V."/>
            <person name="Barry K.W."/>
            <person name="Bougher N.L."/>
            <person name="Buchanan P."/>
            <person name="Buyck B."/>
            <person name="Bense V."/>
            <person name="Catcheside P."/>
            <person name="Chovatia M."/>
            <person name="Cooper J."/>
            <person name="Damon W."/>
            <person name="Desjardin D."/>
            <person name="Finy P."/>
            <person name="Geml J."/>
            <person name="Haridas S."/>
            <person name="Hughes K."/>
            <person name="Justo A."/>
            <person name="Karasinski D."/>
            <person name="Kautmanova I."/>
            <person name="Kiss B."/>
            <person name="Kocsube S."/>
            <person name="Kotiranta H."/>
            <person name="LaButti K.M."/>
            <person name="Lechner B.E."/>
            <person name="Liimatainen K."/>
            <person name="Lipzen A."/>
            <person name="Lukacs Z."/>
            <person name="Mihaltcheva S."/>
            <person name="Morgado L.N."/>
            <person name="Niskanen T."/>
            <person name="Noordeloos M.E."/>
            <person name="Ohm R.A."/>
            <person name="Ortiz-Santana B."/>
            <person name="Ovrebo C."/>
            <person name="Racz N."/>
            <person name="Riley R."/>
            <person name="Savchenko A."/>
            <person name="Shiryaev A."/>
            <person name="Soop K."/>
            <person name="Spirin V."/>
            <person name="Szebenyi C."/>
            <person name="Tomsovsky M."/>
            <person name="Tulloss R.E."/>
            <person name="Uehling J."/>
            <person name="Grigoriev I.V."/>
            <person name="Vagvolgyi C."/>
            <person name="Papp T."/>
            <person name="Martin F.M."/>
            <person name="Miettinen O."/>
            <person name="Hibbett D.S."/>
            <person name="Nagy L.G."/>
        </authorList>
    </citation>
    <scope>NUCLEOTIDE SEQUENCE [LARGE SCALE GENOMIC DNA]</scope>
    <source>
        <strain evidence="2 3">CBS 962.96</strain>
    </source>
</reference>
<dbReference type="EMBL" id="ML179379">
    <property type="protein sequence ID" value="THU89174.1"/>
    <property type="molecule type" value="Genomic_DNA"/>
</dbReference>
<name>A0A4S8LJC5_DENBC</name>
<evidence type="ECO:0000256" key="1">
    <source>
        <dbReference type="SAM" id="MobiDB-lite"/>
    </source>
</evidence>
<feature type="region of interest" description="Disordered" evidence="1">
    <location>
        <begin position="78"/>
        <end position="103"/>
    </location>
</feature>
<proteinExistence type="predicted"/>
<keyword evidence="3" id="KW-1185">Reference proteome</keyword>
<evidence type="ECO:0000313" key="2">
    <source>
        <dbReference type="EMBL" id="THU89174.1"/>
    </source>
</evidence>
<dbReference type="AlphaFoldDB" id="A0A4S8LJC5"/>
<organism evidence="2 3">
    <name type="scientific">Dendrothele bispora (strain CBS 962.96)</name>
    <dbReference type="NCBI Taxonomy" id="1314807"/>
    <lineage>
        <taxon>Eukaryota</taxon>
        <taxon>Fungi</taxon>
        <taxon>Dikarya</taxon>
        <taxon>Basidiomycota</taxon>
        <taxon>Agaricomycotina</taxon>
        <taxon>Agaricomycetes</taxon>
        <taxon>Agaricomycetidae</taxon>
        <taxon>Agaricales</taxon>
        <taxon>Agaricales incertae sedis</taxon>
        <taxon>Dendrothele</taxon>
    </lineage>
</organism>
<accession>A0A4S8LJC5</accession>
<dbReference type="Proteomes" id="UP000297245">
    <property type="component" value="Unassembled WGS sequence"/>
</dbReference>
<protein>
    <submittedName>
        <fullName evidence="2">Uncharacterized protein</fullName>
    </submittedName>
</protein>
<evidence type="ECO:0000313" key="3">
    <source>
        <dbReference type="Proteomes" id="UP000297245"/>
    </source>
</evidence>